<organism evidence="3 4">
    <name type="scientific">Cellvibrio mixtus</name>
    <dbReference type="NCBI Taxonomy" id="39650"/>
    <lineage>
        <taxon>Bacteria</taxon>
        <taxon>Pseudomonadati</taxon>
        <taxon>Pseudomonadota</taxon>
        <taxon>Gammaproteobacteria</taxon>
        <taxon>Cellvibrionales</taxon>
        <taxon>Cellvibrionaceae</taxon>
        <taxon>Cellvibrio</taxon>
    </lineage>
</organism>
<dbReference type="EMBL" id="NHNI01000001">
    <property type="protein sequence ID" value="OZY85556.1"/>
    <property type="molecule type" value="Genomic_DNA"/>
</dbReference>
<reference evidence="4" key="1">
    <citation type="submission" date="2017-05" db="EMBL/GenBank/DDBJ databases">
        <authorList>
            <person name="Barney B.M."/>
        </authorList>
    </citation>
    <scope>NUCLEOTIDE SEQUENCE [LARGE SCALE GENOMIC DNA]</scope>
    <source>
        <strain evidence="4">PSBB022</strain>
    </source>
</reference>
<dbReference type="SUPFAM" id="SSF52540">
    <property type="entry name" value="P-loop containing nucleoside triphosphate hydrolases"/>
    <property type="match status" value="1"/>
</dbReference>
<keyword evidence="4" id="KW-1185">Reference proteome</keyword>
<evidence type="ECO:0000313" key="3">
    <source>
        <dbReference type="EMBL" id="OZY85556.1"/>
    </source>
</evidence>
<dbReference type="InterPro" id="IPR027417">
    <property type="entry name" value="P-loop_NTPase"/>
</dbReference>
<dbReference type="InterPro" id="IPR026634">
    <property type="entry name" value="TPST-like"/>
</dbReference>
<comment type="caution">
    <text evidence="3">The sequence shown here is derived from an EMBL/GenBank/DDBJ whole genome shotgun (WGS) entry which is preliminary data.</text>
</comment>
<dbReference type="InterPro" id="IPR011990">
    <property type="entry name" value="TPR-like_helical_dom_sf"/>
</dbReference>
<keyword evidence="1" id="KW-0808">Transferase</keyword>
<dbReference type="SUPFAM" id="SSF48452">
    <property type="entry name" value="TPR-like"/>
    <property type="match status" value="1"/>
</dbReference>
<dbReference type="GO" id="GO:0008476">
    <property type="term" value="F:protein-tyrosine sulfotransferase activity"/>
    <property type="evidence" value="ECO:0007669"/>
    <property type="project" value="InterPro"/>
</dbReference>
<dbReference type="RefSeq" id="WP_094983436.1">
    <property type="nucleotide sequence ID" value="NZ_NHNI01000001.1"/>
</dbReference>
<name>A0A266Q7G0_9GAMM</name>
<dbReference type="AlphaFoldDB" id="A0A266Q7G0"/>
<feature type="repeat" description="TPR" evidence="2">
    <location>
        <begin position="144"/>
        <end position="177"/>
    </location>
</feature>
<dbReference type="Gene3D" id="1.25.40.10">
    <property type="entry name" value="Tetratricopeptide repeat domain"/>
    <property type="match status" value="1"/>
</dbReference>
<dbReference type="Proteomes" id="UP000216101">
    <property type="component" value="Unassembled WGS sequence"/>
</dbReference>
<evidence type="ECO:0000313" key="4">
    <source>
        <dbReference type="Proteomes" id="UP000216101"/>
    </source>
</evidence>
<dbReference type="Gene3D" id="3.40.50.300">
    <property type="entry name" value="P-loop containing nucleotide triphosphate hydrolases"/>
    <property type="match status" value="1"/>
</dbReference>
<protein>
    <submittedName>
        <fullName evidence="3">Uncharacterized protein</fullName>
    </submittedName>
</protein>
<dbReference type="Pfam" id="PF13469">
    <property type="entry name" value="Sulfotransfer_3"/>
    <property type="match status" value="1"/>
</dbReference>
<dbReference type="PANTHER" id="PTHR12788">
    <property type="entry name" value="PROTEIN-TYROSINE SULFOTRANSFERASE 2"/>
    <property type="match status" value="1"/>
</dbReference>
<evidence type="ECO:0000256" key="2">
    <source>
        <dbReference type="PROSITE-ProRule" id="PRU00339"/>
    </source>
</evidence>
<dbReference type="InterPro" id="IPR019734">
    <property type="entry name" value="TPR_rpt"/>
</dbReference>
<feature type="repeat" description="TPR" evidence="2">
    <location>
        <begin position="110"/>
        <end position="143"/>
    </location>
</feature>
<dbReference type="SMART" id="SM00028">
    <property type="entry name" value="TPR"/>
    <property type="match status" value="4"/>
</dbReference>
<evidence type="ECO:0000256" key="1">
    <source>
        <dbReference type="ARBA" id="ARBA00022679"/>
    </source>
</evidence>
<sequence length="531" mass="59485">MSATEHQQVLIEDAARLALLQGQYQKAYQILNDALARIPHFAGAYFLLSRIAYDFKNHLKEVEMLQKAHQFEPDNVVFLVYLARAQVLVGDSARAYEWLIFAESFDSHTAETYDVMGVTYNRLSMYQQAAVCFEKSIEYDGANARVFFNLASTLKFCGDFSGARTAYEKAISLQPDYFKAHAALTSLGGMTAEHNHIERLTALLEKTIDPDDSLCIAHALSKEWEALSEWENSIAVLTTAKQKKSAQLKYSAAQDQLVFKKLTEFYTTQPHSAGKGFHNNRPLFVTGMPRTGTTLVERILTGHSNVAAGGELYNFSIAVKQLLGHVGREFITPDIVDHFGRMDLAALGKAYIESTDYLAGNKAFLVDKLPLNIIYSGLILSALPDSKIICLDRNPLDTIASNYRQLFSLHDSTFGYSLDIEDTARYYVEFRKLSNLLLDTYPERFYSINYEALVSNPELEVRKLLDFCGLPWEASCLLIEKNDKPVATASAVQVRQPISASGIGQWQRYAAHMEPAINLLTEAGIIQNTND</sequence>
<proteinExistence type="predicted"/>
<accession>A0A266Q7G0</accession>
<dbReference type="Pfam" id="PF13181">
    <property type="entry name" value="TPR_8"/>
    <property type="match status" value="2"/>
</dbReference>
<keyword evidence="2" id="KW-0802">TPR repeat</keyword>
<dbReference type="PROSITE" id="PS50005">
    <property type="entry name" value="TPR"/>
    <property type="match status" value="2"/>
</dbReference>
<dbReference type="PANTHER" id="PTHR12788:SF10">
    <property type="entry name" value="PROTEIN-TYROSINE SULFOTRANSFERASE"/>
    <property type="match status" value="1"/>
</dbReference>
<gene>
    <name evidence="3" type="ORF">CBP51_00440</name>
</gene>